<evidence type="ECO:0000313" key="3">
    <source>
        <dbReference type="EMBL" id="TPG35051.1"/>
    </source>
</evidence>
<dbReference type="Proteomes" id="UP000320095">
    <property type="component" value="Unassembled WGS sequence"/>
</dbReference>
<keyword evidence="4" id="KW-1185">Reference proteome</keyword>
<dbReference type="GO" id="GO:0016491">
    <property type="term" value="F:oxidoreductase activity"/>
    <property type="evidence" value="ECO:0007669"/>
    <property type="project" value="InterPro"/>
</dbReference>
<dbReference type="Gene3D" id="3.20.20.70">
    <property type="entry name" value="Aldolase class I"/>
    <property type="match status" value="1"/>
</dbReference>
<comment type="caution">
    <text evidence="3">The sequence shown here is derived from an EMBL/GenBank/DDBJ whole genome shotgun (WGS) entry which is preliminary data.</text>
</comment>
<name>A0A502EFC8_9MYCO</name>
<protein>
    <submittedName>
        <fullName evidence="3">Alkene reductase</fullName>
    </submittedName>
</protein>
<evidence type="ECO:0000259" key="2">
    <source>
        <dbReference type="Pfam" id="PF00724"/>
    </source>
</evidence>
<feature type="compositionally biased region" description="Polar residues" evidence="1">
    <location>
        <begin position="371"/>
        <end position="381"/>
    </location>
</feature>
<dbReference type="OrthoDB" id="3169239at2"/>
<dbReference type="InterPro" id="IPR001155">
    <property type="entry name" value="OxRdtase_FMN_N"/>
</dbReference>
<sequence>MIIAANPGQPLLTPYRMGDLDLVNRVVMAPLTRCRATNPDFLPTELHAEYYAQRASAGLIITEGIWVSRDAVGWRDVPGLFTDEQVRSWSAVTDAVHQRGGIIFAQLWHAGSISHPDFFGGVAPLAPSGINPDMRVPTPTGSKPTTTPRAMTKRDIANTIDDFATAAANAIRAGFEGVQLQAGYSYLISQFLNPATNDRTDAYGGSIANRARILFDILDAVGSHVDIGRVGVKAGPAWAESGQFHSTDDTLASAEHVADRMDDYPISHWMLMGAMADLTATPLNELGGDGMFSHFRSRFSGTLIVNVDMTQARGNHLIASGTADLVAFGQDFISNPDLPRRLAAGTPLTTPDHTTYYTPGPHGYTDYLSQDPHTSQSLPTK</sequence>
<dbReference type="SUPFAM" id="SSF51395">
    <property type="entry name" value="FMN-linked oxidoreductases"/>
    <property type="match status" value="1"/>
</dbReference>
<dbReference type="AlphaFoldDB" id="A0A502EFC8"/>
<proteinExistence type="predicted"/>
<feature type="domain" description="NADH:flavin oxidoreductase/NADH oxidase N-terminal" evidence="2">
    <location>
        <begin position="11"/>
        <end position="347"/>
    </location>
</feature>
<feature type="region of interest" description="Disordered" evidence="1">
    <location>
        <begin position="344"/>
        <end position="381"/>
    </location>
</feature>
<evidence type="ECO:0000256" key="1">
    <source>
        <dbReference type="SAM" id="MobiDB-lite"/>
    </source>
</evidence>
<reference evidence="3 4" key="1">
    <citation type="journal article" date="2019" name="Environ. Microbiol.">
        <title>Species interactions and distinct microbial communities in high Arctic permafrost affected cryosols are associated with the CH4 and CO2 gas fluxes.</title>
        <authorList>
            <person name="Altshuler I."/>
            <person name="Hamel J."/>
            <person name="Turney S."/>
            <person name="Magnuson E."/>
            <person name="Levesque R."/>
            <person name="Greer C."/>
            <person name="Whyte L.G."/>
        </authorList>
    </citation>
    <scope>NUCLEOTIDE SEQUENCE [LARGE SCALE GENOMIC DNA]</scope>
    <source>
        <strain evidence="3 4">S5.20</strain>
    </source>
</reference>
<dbReference type="Pfam" id="PF00724">
    <property type="entry name" value="Oxidored_FMN"/>
    <property type="match status" value="1"/>
</dbReference>
<dbReference type="EMBL" id="RCZG01000003">
    <property type="protein sequence ID" value="TPG35051.1"/>
    <property type="molecule type" value="Genomic_DNA"/>
</dbReference>
<feature type="compositionally biased region" description="Low complexity" evidence="1">
    <location>
        <begin position="353"/>
        <end position="367"/>
    </location>
</feature>
<gene>
    <name evidence="3" type="ORF">EAH80_09685</name>
</gene>
<dbReference type="PANTHER" id="PTHR22893">
    <property type="entry name" value="NADH OXIDOREDUCTASE-RELATED"/>
    <property type="match status" value="1"/>
</dbReference>
<dbReference type="InterPro" id="IPR045247">
    <property type="entry name" value="Oye-like"/>
</dbReference>
<dbReference type="GO" id="GO:0010181">
    <property type="term" value="F:FMN binding"/>
    <property type="evidence" value="ECO:0007669"/>
    <property type="project" value="InterPro"/>
</dbReference>
<feature type="region of interest" description="Disordered" evidence="1">
    <location>
        <begin position="130"/>
        <end position="149"/>
    </location>
</feature>
<dbReference type="RefSeq" id="WP_140689876.1">
    <property type="nucleotide sequence ID" value="NZ_RCZG01000003.1"/>
</dbReference>
<feature type="compositionally biased region" description="Low complexity" evidence="1">
    <location>
        <begin position="137"/>
        <end position="148"/>
    </location>
</feature>
<dbReference type="InterPro" id="IPR013785">
    <property type="entry name" value="Aldolase_TIM"/>
</dbReference>
<organism evidence="3 4">
    <name type="scientific">Mycolicibacterium hodleri</name>
    <dbReference type="NCBI Taxonomy" id="49897"/>
    <lineage>
        <taxon>Bacteria</taxon>
        <taxon>Bacillati</taxon>
        <taxon>Actinomycetota</taxon>
        <taxon>Actinomycetes</taxon>
        <taxon>Mycobacteriales</taxon>
        <taxon>Mycobacteriaceae</taxon>
        <taxon>Mycolicibacterium</taxon>
    </lineage>
</organism>
<dbReference type="PANTHER" id="PTHR22893:SF91">
    <property type="entry name" value="NADPH DEHYDROGENASE 2-RELATED"/>
    <property type="match status" value="1"/>
</dbReference>
<evidence type="ECO:0000313" key="4">
    <source>
        <dbReference type="Proteomes" id="UP000320095"/>
    </source>
</evidence>
<dbReference type="CDD" id="cd02933">
    <property type="entry name" value="OYE_like_FMN"/>
    <property type="match status" value="1"/>
</dbReference>
<accession>A0A502EFC8</accession>